<keyword evidence="3" id="KW-1185">Reference proteome</keyword>
<dbReference type="RefSeq" id="WP_189612447.1">
    <property type="nucleotide sequence ID" value="NZ_BMXR01000013.1"/>
</dbReference>
<dbReference type="PANTHER" id="PTHR34205">
    <property type="entry name" value="TRANSMEMBRANE PROTEIN"/>
    <property type="match status" value="1"/>
</dbReference>
<dbReference type="EMBL" id="BMXR01000013">
    <property type="protein sequence ID" value="GGX69959.1"/>
    <property type="molecule type" value="Genomic_DNA"/>
</dbReference>
<keyword evidence="1" id="KW-0812">Transmembrane</keyword>
<dbReference type="AlphaFoldDB" id="A0A918KNT0"/>
<sequence length="112" mass="13166">MSEERFTRFADFYPYYLAEHRHPLCRAMHYIGSTGVLALLAIAWITGQWLWLLGVPVMGYGFAWIGHFFIEKNRPATFTYPFYSLAGDWVMYFEFLTGRLKARLRQPGSTDR</sequence>
<evidence type="ECO:0000313" key="2">
    <source>
        <dbReference type="EMBL" id="GGX69959.1"/>
    </source>
</evidence>
<keyword evidence="1" id="KW-0472">Membrane</keyword>
<dbReference type="PANTHER" id="PTHR34205:SF2">
    <property type="entry name" value="DUF962 DOMAIN-CONTAINING PROTEIN"/>
    <property type="match status" value="1"/>
</dbReference>
<protein>
    <recommendedName>
        <fullName evidence="4">DUF962 domain-containing protein</fullName>
    </recommendedName>
</protein>
<dbReference type="Proteomes" id="UP000626148">
    <property type="component" value="Unassembled WGS sequence"/>
</dbReference>
<evidence type="ECO:0008006" key="4">
    <source>
        <dbReference type="Google" id="ProtNLM"/>
    </source>
</evidence>
<dbReference type="InterPro" id="IPR009305">
    <property type="entry name" value="Mpo1-like"/>
</dbReference>
<feature type="transmembrane region" description="Helical" evidence="1">
    <location>
        <begin position="27"/>
        <end position="45"/>
    </location>
</feature>
<gene>
    <name evidence="2" type="ORF">GCM10007392_41950</name>
</gene>
<evidence type="ECO:0000256" key="1">
    <source>
        <dbReference type="SAM" id="Phobius"/>
    </source>
</evidence>
<reference evidence="2" key="1">
    <citation type="journal article" date="2014" name="Int. J. Syst. Evol. Microbiol.">
        <title>Complete genome sequence of Corynebacterium casei LMG S-19264T (=DSM 44701T), isolated from a smear-ripened cheese.</title>
        <authorList>
            <consortium name="US DOE Joint Genome Institute (JGI-PGF)"/>
            <person name="Walter F."/>
            <person name="Albersmeier A."/>
            <person name="Kalinowski J."/>
            <person name="Ruckert C."/>
        </authorList>
    </citation>
    <scope>NUCLEOTIDE SEQUENCE</scope>
    <source>
        <strain evidence="2">KCTC 22169</strain>
    </source>
</reference>
<reference evidence="2" key="2">
    <citation type="submission" date="2020-09" db="EMBL/GenBank/DDBJ databases">
        <authorList>
            <person name="Sun Q."/>
            <person name="Kim S."/>
        </authorList>
    </citation>
    <scope>NUCLEOTIDE SEQUENCE</scope>
    <source>
        <strain evidence="2">KCTC 22169</strain>
    </source>
</reference>
<evidence type="ECO:0000313" key="3">
    <source>
        <dbReference type="Proteomes" id="UP000626148"/>
    </source>
</evidence>
<proteinExistence type="predicted"/>
<name>A0A918KNT0_9GAMM</name>
<dbReference type="Pfam" id="PF06127">
    <property type="entry name" value="Mpo1-like"/>
    <property type="match status" value="1"/>
</dbReference>
<accession>A0A918KNT0</accession>
<keyword evidence="1" id="KW-1133">Transmembrane helix</keyword>
<comment type="caution">
    <text evidence="2">The sequence shown here is derived from an EMBL/GenBank/DDBJ whole genome shotgun (WGS) entry which is preliminary data.</text>
</comment>
<organism evidence="2 3">
    <name type="scientific">Saccharospirillum salsuginis</name>
    <dbReference type="NCBI Taxonomy" id="418750"/>
    <lineage>
        <taxon>Bacteria</taxon>
        <taxon>Pseudomonadati</taxon>
        <taxon>Pseudomonadota</taxon>
        <taxon>Gammaproteobacteria</taxon>
        <taxon>Oceanospirillales</taxon>
        <taxon>Saccharospirillaceae</taxon>
        <taxon>Saccharospirillum</taxon>
    </lineage>
</organism>